<organism evidence="8 9">
    <name type="scientific">Sphingobium cloacae</name>
    <dbReference type="NCBI Taxonomy" id="120107"/>
    <lineage>
        <taxon>Bacteria</taxon>
        <taxon>Pseudomonadati</taxon>
        <taxon>Pseudomonadota</taxon>
        <taxon>Alphaproteobacteria</taxon>
        <taxon>Sphingomonadales</taxon>
        <taxon>Sphingomonadaceae</taxon>
        <taxon>Sphingobium</taxon>
    </lineage>
</organism>
<dbReference type="EMBL" id="AP017655">
    <property type="protein sequence ID" value="BAV64456.1"/>
    <property type="molecule type" value="Genomic_DNA"/>
</dbReference>
<feature type="domain" description="2Fe-2S ferredoxin-type" evidence="7">
    <location>
        <begin position="2"/>
        <end position="106"/>
    </location>
</feature>
<dbReference type="GO" id="GO:0046872">
    <property type="term" value="F:metal ion binding"/>
    <property type="evidence" value="ECO:0007669"/>
    <property type="project" value="UniProtKB-KW"/>
</dbReference>
<evidence type="ECO:0000259" key="7">
    <source>
        <dbReference type="PROSITE" id="PS51085"/>
    </source>
</evidence>
<comment type="cofactor">
    <cofactor evidence="6">
        <name>[2Fe-2S] cluster</name>
        <dbReference type="ChEBI" id="CHEBI:190135"/>
    </cofactor>
</comment>
<dbReference type="SUPFAM" id="SSF54292">
    <property type="entry name" value="2Fe-2S ferredoxin-like"/>
    <property type="match status" value="1"/>
</dbReference>
<keyword evidence="3" id="KW-0479">Metal-binding</keyword>
<gene>
    <name evidence="8" type="ORF">SCLO_1014160</name>
</gene>
<dbReference type="CDD" id="cd00207">
    <property type="entry name" value="fer2"/>
    <property type="match status" value="1"/>
</dbReference>
<proteinExistence type="inferred from homology"/>
<accession>A0A1E1F1S3</accession>
<dbReference type="Proteomes" id="UP000218272">
    <property type="component" value="Chromosome SCLO_1"/>
</dbReference>
<comment type="similarity">
    <text evidence="1">Belongs to the adrenodoxin/putidaredoxin family.</text>
</comment>
<reference evidence="8 9" key="1">
    <citation type="submission" date="2016-10" db="EMBL/GenBank/DDBJ databases">
        <title>Complete Genome Sequence of the Nonylphenol-Degrading Bacterium Sphingobium cloacae JCM 10874T.</title>
        <authorList>
            <person name="Ootsuka M."/>
            <person name="Nishizawa T."/>
            <person name="Ohta H."/>
        </authorList>
    </citation>
    <scope>NUCLEOTIDE SEQUENCE [LARGE SCALE GENOMIC DNA]</scope>
    <source>
        <strain evidence="8 9">JCM 10874</strain>
    </source>
</reference>
<keyword evidence="9" id="KW-1185">Reference proteome</keyword>
<evidence type="ECO:0000256" key="3">
    <source>
        <dbReference type="ARBA" id="ARBA00022723"/>
    </source>
</evidence>
<evidence type="ECO:0000313" key="8">
    <source>
        <dbReference type="EMBL" id="BAV64456.1"/>
    </source>
</evidence>
<dbReference type="InterPro" id="IPR001041">
    <property type="entry name" value="2Fe-2S_ferredoxin-type"/>
</dbReference>
<keyword evidence="4" id="KW-0408">Iron</keyword>
<dbReference type="PANTHER" id="PTHR23426">
    <property type="entry name" value="FERREDOXIN/ADRENODOXIN"/>
    <property type="match status" value="1"/>
</dbReference>
<dbReference type="InterPro" id="IPR036010">
    <property type="entry name" value="2Fe-2S_ferredoxin-like_sf"/>
</dbReference>
<dbReference type="GO" id="GO:0009055">
    <property type="term" value="F:electron transfer activity"/>
    <property type="evidence" value="ECO:0007669"/>
    <property type="project" value="TreeGrafter"/>
</dbReference>
<dbReference type="PANTHER" id="PTHR23426:SF65">
    <property type="entry name" value="FERREDOXIN-2, MITOCHONDRIAL"/>
    <property type="match status" value="1"/>
</dbReference>
<dbReference type="InterPro" id="IPR012675">
    <property type="entry name" value="Beta-grasp_dom_sf"/>
</dbReference>
<name>A0A1E1F1S3_9SPHN</name>
<dbReference type="InterPro" id="IPR001055">
    <property type="entry name" value="Adrenodoxin-like"/>
</dbReference>
<dbReference type="Pfam" id="PF00111">
    <property type="entry name" value="Fer2"/>
    <property type="match status" value="1"/>
</dbReference>
<dbReference type="RefSeq" id="WP_066516254.1">
    <property type="nucleotide sequence ID" value="NZ_AP017655.1"/>
</dbReference>
<dbReference type="GO" id="GO:0051537">
    <property type="term" value="F:2 iron, 2 sulfur cluster binding"/>
    <property type="evidence" value="ECO:0007669"/>
    <property type="project" value="UniProtKB-KW"/>
</dbReference>
<evidence type="ECO:0000313" key="9">
    <source>
        <dbReference type="Proteomes" id="UP000218272"/>
    </source>
</evidence>
<evidence type="ECO:0000256" key="4">
    <source>
        <dbReference type="ARBA" id="ARBA00023004"/>
    </source>
</evidence>
<protein>
    <submittedName>
        <fullName evidence="8">2Fe-2S ferredoxin</fullName>
    </submittedName>
</protein>
<dbReference type="GO" id="GO:0140647">
    <property type="term" value="P:P450-containing electron transport chain"/>
    <property type="evidence" value="ECO:0007669"/>
    <property type="project" value="InterPro"/>
</dbReference>
<dbReference type="OrthoDB" id="9799640at2"/>
<sequence length="107" mass="11300">MTTVTYIEANGTEHRVIVPAGVSAMEAGRNNGVPGIGGDCGGQAACASCHVFVDDVWLGRTGKAHPETELGLLALSDDFRESSRLACQIELTDELDGLVLQMPERPC</sequence>
<keyword evidence="2" id="KW-0001">2Fe-2S</keyword>
<dbReference type="KEGG" id="sclo:SCLO_1014160"/>
<dbReference type="PROSITE" id="PS51085">
    <property type="entry name" value="2FE2S_FER_2"/>
    <property type="match status" value="1"/>
</dbReference>
<keyword evidence="5" id="KW-0411">Iron-sulfur</keyword>
<dbReference type="GO" id="GO:0005829">
    <property type="term" value="C:cytosol"/>
    <property type="evidence" value="ECO:0007669"/>
    <property type="project" value="TreeGrafter"/>
</dbReference>
<evidence type="ECO:0000256" key="6">
    <source>
        <dbReference type="ARBA" id="ARBA00034078"/>
    </source>
</evidence>
<dbReference type="Gene3D" id="3.10.20.30">
    <property type="match status" value="1"/>
</dbReference>
<evidence type="ECO:0000256" key="5">
    <source>
        <dbReference type="ARBA" id="ARBA00023014"/>
    </source>
</evidence>
<evidence type="ECO:0000256" key="2">
    <source>
        <dbReference type="ARBA" id="ARBA00022714"/>
    </source>
</evidence>
<dbReference type="AlphaFoldDB" id="A0A1E1F1S3"/>
<evidence type="ECO:0000256" key="1">
    <source>
        <dbReference type="ARBA" id="ARBA00010914"/>
    </source>
</evidence>